<feature type="compositionally biased region" description="Polar residues" evidence="1">
    <location>
        <begin position="51"/>
        <end position="63"/>
    </location>
</feature>
<proteinExistence type="predicted"/>
<evidence type="ECO:0000313" key="2">
    <source>
        <dbReference type="EMBL" id="KAL0203975.1"/>
    </source>
</evidence>
<organism evidence="2 3">
    <name type="scientific">Cirrhinus mrigala</name>
    <name type="common">Mrigala</name>
    <dbReference type="NCBI Taxonomy" id="683832"/>
    <lineage>
        <taxon>Eukaryota</taxon>
        <taxon>Metazoa</taxon>
        <taxon>Chordata</taxon>
        <taxon>Craniata</taxon>
        <taxon>Vertebrata</taxon>
        <taxon>Euteleostomi</taxon>
        <taxon>Actinopterygii</taxon>
        <taxon>Neopterygii</taxon>
        <taxon>Teleostei</taxon>
        <taxon>Ostariophysi</taxon>
        <taxon>Cypriniformes</taxon>
        <taxon>Cyprinidae</taxon>
        <taxon>Labeoninae</taxon>
        <taxon>Labeonini</taxon>
        <taxon>Cirrhinus</taxon>
    </lineage>
</organism>
<comment type="caution">
    <text evidence="2">The sequence shown here is derived from an EMBL/GenBank/DDBJ whole genome shotgun (WGS) entry which is preliminary data.</text>
</comment>
<feature type="region of interest" description="Disordered" evidence="1">
    <location>
        <begin position="137"/>
        <end position="162"/>
    </location>
</feature>
<dbReference type="AlphaFoldDB" id="A0ABD0S3D2"/>
<name>A0ABD0S3D2_CIRMR</name>
<gene>
    <name evidence="2" type="ORF">M9458_001993</name>
</gene>
<accession>A0ABD0S3D2</accession>
<reference evidence="2 3" key="1">
    <citation type="submission" date="2024-05" db="EMBL/GenBank/DDBJ databases">
        <title>Genome sequencing and assembly of Indian major carp, Cirrhinus mrigala (Hamilton, 1822).</title>
        <authorList>
            <person name="Mohindra V."/>
            <person name="Chowdhury L.M."/>
            <person name="Lal K."/>
            <person name="Jena J.K."/>
        </authorList>
    </citation>
    <scope>NUCLEOTIDE SEQUENCE [LARGE SCALE GENOMIC DNA]</scope>
    <source>
        <strain evidence="2">CM1030</strain>
        <tissue evidence="2">Blood</tissue>
    </source>
</reference>
<dbReference type="Proteomes" id="UP001529510">
    <property type="component" value="Unassembled WGS sequence"/>
</dbReference>
<evidence type="ECO:0000256" key="1">
    <source>
        <dbReference type="SAM" id="MobiDB-lite"/>
    </source>
</evidence>
<protein>
    <submittedName>
        <fullName evidence="2">Uncharacterized protein</fullName>
    </submittedName>
</protein>
<feature type="compositionally biased region" description="Polar residues" evidence="1">
    <location>
        <begin position="143"/>
        <end position="160"/>
    </location>
</feature>
<dbReference type="EMBL" id="JAMKFB020000001">
    <property type="protein sequence ID" value="KAL0203975.1"/>
    <property type="molecule type" value="Genomic_DNA"/>
</dbReference>
<evidence type="ECO:0000313" key="3">
    <source>
        <dbReference type="Proteomes" id="UP001529510"/>
    </source>
</evidence>
<feature type="non-terminal residue" evidence="2">
    <location>
        <position position="187"/>
    </location>
</feature>
<sequence length="187" mass="19475">MSTSSSNISVADSEGVPDSLHGSRSDTFSIELEGFNRLDVFDLGTINVYDQTDGGNDSDNIEASSLSSSTSEDEVGASVVSFESHSDEGFVSTQNPQMHCGSMLMHNGGSDDSLGLLSISSTSSCATRIIYRPPMRNALLNPPHTSSNSVDAPGPSNSLDVHSDKEAASIECTSIGVSPVDSVHNSA</sequence>
<feature type="compositionally biased region" description="Polar residues" evidence="1">
    <location>
        <begin position="1"/>
        <end position="10"/>
    </location>
</feature>
<feature type="region of interest" description="Disordered" evidence="1">
    <location>
        <begin position="51"/>
        <end position="76"/>
    </location>
</feature>
<keyword evidence="3" id="KW-1185">Reference proteome</keyword>
<feature type="region of interest" description="Disordered" evidence="1">
    <location>
        <begin position="1"/>
        <end position="24"/>
    </location>
</feature>